<feature type="domain" description="Glycosyltransferase 61 catalytic" evidence="1">
    <location>
        <begin position="197"/>
        <end position="287"/>
    </location>
</feature>
<comment type="caution">
    <text evidence="2">The sequence shown here is derived from an EMBL/GenBank/DDBJ whole genome shotgun (WGS) entry which is preliminary data.</text>
</comment>
<proteinExistence type="predicted"/>
<evidence type="ECO:0000313" key="2">
    <source>
        <dbReference type="EMBL" id="MBL3672877.1"/>
    </source>
</evidence>
<gene>
    <name evidence="2" type="ORF">JL111_05185</name>
</gene>
<evidence type="ECO:0000259" key="1">
    <source>
        <dbReference type="Pfam" id="PF04577"/>
    </source>
</evidence>
<dbReference type="Proteomes" id="UP000644749">
    <property type="component" value="Unassembled WGS sequence"/>
</dbReference>
<sequence length="346" mass="38357">MSLAPLLHRIRKRVSMARDLAKAARETVAVAEAETGLRTMAAFLPGQLDRVKGVQFQTTHQQELDRITATPFHHAATMAYRLRDCLLIGGTLYSSGGGHQMLRDRPPLAAVIDHEIDQAAFVGTPVSDVYFGHYLVDDSATALLARDFAPIYRPFSYRHANWNHPLAYRQMMGIDWKTTGNARIKDAWVFRDVGMTQNRRKRLDALRERLQARPSARSGHGVFLIRGETGSQPRLLRNEAVIAEALAGRGFEIVDPAKETADDIVRKLSGARIAIGVEGSSLGHALLTLADQGALLTIQPPYRFNNVWKDFTDLLGMRYGFVVANGDQDGFDIGLDDILRTVDLVA</sequence>
<keyword evidence="3" id="KW-1185">Reference proteome</keyword>
<evidence type="ECO:0000313" key="3">
    <source>
        <dbReference type="Proteomes" id="UP000644749"/>
    </source>
</evidence>
<reference evidence="2 3" key="1">
    <citation type="submission" date="2021-01" db="EMBL/GenBank/DDBJ databases">
        <title>011410 draft genome.</title>
        <authorList>
            <person name="Lang L."/>
        </authorList>
    </citation>
    <scope>NUCLEOTIDE SEQUENCE [LARGE SCALE GENOMIC DNA]</scope>
    <source>
        <strain evidence="2 3">KCTC 42845</strain>
    </source>
</reference>
<dbReference type="Pfam" id="PF04577">
    <property type="entry name" value="Glyco_transf_61"/>
    <property type="match status" value="1"/>
</dbReference>
<protein>
    <submittedName>
        <fullName evidence="2">Glycosyltransferase family 61 protein</fullName>
    </submittedName>
</protein>
<name>A0ABS1S582_9RHOB</name>
<accession>A0ABS1S582</accession>
<dbReference type="InterPro" id="IPR049625">
    <property type="entry name" value="Glyco_transf_61_cat"/>
</dbReference>
<dbReference type="RefSeq" id="WP_191308574.1">
    <property type="nucleotide sequence ID" value="NZ_BNCL01000003.1"/>
</dbReference>
<organism evidence="2 3">
    <name type="scientific">Paracoccus aerius</name>
    <dbReference type="NCBI Taxonomy" id="1915382"/>
    <lineage>
        <taxon>Bacteria</taxon>
        <taxon>Pseudomonadati</taxon>
        <taxon>Pseudomonadota</taxon>
        <taxon>Alphaproteobacteria</taxon>
        <taxon>Rhodobacterales</taxon>
        <taxon>Paracoccaceae</taxon>
        <taxon>Paracoccus</taxon>
    </lineage>
</organism>
<dbReference type="EMBL" id="JAESHT010000003">
    <property type="protein sequence ID" value="MBL3672877.1"/>
    <property type="molecule type" value="Genomic_DNA"/>
</dbReference>